<dbReference type="GO" id="GO:0003924">
    <property type="term" value="F:GTPase activity"/>
    <property type="evidence" value="ECO:0007669"/>
    <property type="project" value="InterPro"/>
</dbReference>
<sequence>IFDNFVKEVNVEGISVDLAAWDNICAEGYENLRRLSYEDAHILLICFDVSMPDSLDNIIEAWNPEANQRLKGVPKILVGCKSDLRIIPEATGPNESIVHSGENVGRQIGALAYFETSAVEQQNVAELFQYAAKAALVKNAAKQKKGIRRFLSRSDIKFRA</sequence>
<dbReference type="SUPFAM" id="SSF52540">
    <property type="entry name" value="P-loop containing nucleoside triphosphate hydrolases"/>
    <property type="match status" value="1"/>
</dbReference>
<dbReference type="Gene3D" id="3.40.50.300">
    <property type="entry name" value="P-loop containing nucleotide triphosphate hydrolases"/>
    <property type="match status" value="1"/>
</dbReference>
<evidence type="ECO:0000256" key="2">
    <source>
        <dbReference type="ARBA" id="ARBA00023134"/>
    </source>
</evidence>
<dbReference type="InterPro" id="IPR027417">
    <property type="entry name" value="P-loop_NTPase"/>
</dbReference>
<dbReference type="SMART" id="SM00175">
    <property type="entry name" value="RAB"/>
    <property type="match status" value="1"/>
</dbReference>
<dbReference type="OrthoDB" id="25896at2759"/>
<dbReference type="GO" id="GO:0005525">
    <property type="term" value="F:GTP binding"/>
    <property type="evidence" value="ECO:0007669"/>
    <property type="project" value="UniProtKB-KW"/>
</dbReference>
<dbReference type="CDD" id="cd00157">
    <property type="entry name" value="Rho"/>
    <property type="match status" value="1"/>
</dbReference>
<dbReference type="SMART" id="SM00174">
    <property type="entry name" value="RHO"/>
    <property type="match status" value="1"/>
</dbReference>
<dbReference type="PRINTS" id="PR00449">
    <property type="entry name" value="RASTRNSFRMNG"/>
</dbReference>
<feature type="non-terminal residue" evidence="3">
    <location>
        <position position="1"/>
    </location>
</feature>
<keyword evidence="4" id="KW-1185">Reference proteome</keyword>
<dbReference type="GO" id="GO:0007264">
    <property type="term" value="P:small GTPase-mediated signal transduction"/>
    <property type="evidence" value="ECO:0007669"/>
    <property type="project" value="InterPro"/>
</dbReference>
<dbReference type="PROSITE" id="PS51420">
    <property type="entry name" value="RHO"/>
    <property type="match status" value="1"/>
</dbReference>
<organism evidence="3 4">
    <name type="scientific">Lophiotrema nucula</name>
    <dbReference type="NCBI Taxonomy" id="690887"/>
    <lineage>
        <taxon>Eukaryota</taxon>
        <taxon>Fungi</taxon>
        <taxon>Dikarya</taxon>
        <taxon>Ascomycota</taxon>
        <taxon>Pezizomycotina</taxon>
        <taxon>Dothideomycetes</taxon>
        <taxon>Pleosporomycetidae</taxon>
        <taxon>Pleosporales</taxon>
        <taxon>Lophiotremataceae</taxon>
        <taxon>Lophiotrema</taxon>
    </lineage>
</organism>
<keyword evidence="1" id="KW-0547">Nucleotide-binding</keyword>
<keyword evidence="3" id="KW-0378">Hydrolase</keyword>
<evidence type="ECO:0000313" key="3">
    <source>
        <dbReference type="EMBL" id="KAF2116170.1"/>
    </source>
</evidence>
<dbReference type="PROSITE" id="PS51419">
    <property type="entry name" value="RAB"/>
    <property type="match status" value="1"/>
</dbReference>
<evidence type="ECO:0000313" key="4">
    <source>
        <dbReference type="Proteomes" id="UP000799770"/>
    </source>
</evidence>
<dbReference type="PROSITE" id="PS51421">
    <property type="entry name" value="RAS"/>
    <property type="match status" value="1"/>
</dbReference>
<protein>
    <submittedName>
        <fullName evidence="3">P-loop containing nucleoside triphosphate hydrolase protein</fullName>
    </submittedName>
</protein>
<dbReference type="InterPro" id="IPR001806">
    <property type="entry name" value="Small_GTPase"/>
</dbReference>
<evidence type="ECO:0000256" key="1">
    <source>
        <dbReference type="ARBA" id="ARBA00022741"/>
    </source>
</evidence>
<dbReference type="InterPro" id="IPR003578">
    <property type="entry name" value="Small_GTPase_Rho"/>
</dbReference>
<dbReference type="Proteomes" id="UP000799770">
    <property type="component" value="Unassembled WGS sequence"/>
</dbReference>
<proteinExistence type="predicted"/>
<keyword evidence="2" id="KW-0342">GTP-binding</keyword>
<dbReference type="PANTHER" id="PTHR24072">
    <property type="entry name" value="RHO FAMILY GTPASE"/>
    <property type="match status" value="1"/>
</dbReference>
<dbReference type="EMBL" id="ML977321">
    <property type="protein sequence ID" value="KAF2116170.1"/>
    <property type="molecule type" value="Genomic_DNA"/>
</dbReference>
<name>A0A6A5Z9N4_9PLEO</name>
<dbReference type="AlphaFoldDB" id="A0A6A5Z9N4"/>
<reference evidence="3" key="1">
    <citation type="journal article" date="2020" name="Stud. Mycol.">
        <title>101 Dothideomycetes genomes: a test case for predicting lifestyles and emergence of pathogens.</title>
        <authorList>
            <person name="Haridas S."/>
            <person name="Albert R."/>
            <person name="Binder M."/>
            <person name="Bloem J."/>
            <person name="Labutti K."/>
            <person name="Salamov A."/>
            <person name="Andreopoulos B."/>
            <person name="Baker S."/>
            <person name="Barry K."/>
            <person name="Bills G."/>
            <person name="Bluhm B."/>
            <person name="Cannon C."/>
            <person name="Castanera R."/>
            <person name="Culley D."/>
            <person name="Daum C."/>
            <person name="Ezra D."/>
            <person name="Gonzalez J."/>
            <person name="Henrissat B."/>
            <person name="Kuo A."/>
            <person name="Liang C."/>
            <person name="Lipzen A."/>
            <person name="Lutzoni F."/>
            <person name="Magnuson J."/>
            <person name="Mondo S."/>
            <person name="Nolan M."/>
            <person name="Ohm R."/>
            <person name="Pangilinan J."/>
            <person name="Park H.-J."/>
            <person name="Ramirez L."/>
            <person name="Alfaro M."/>
            <person name="Sun H."/>
            <person name="Tritt A."/>
            <person name="Yoshinaga Y."/>
            <person name="Zwiers L.-H."/>
            <person name="Turgeon B."/>
            <person name="Goodwin S."/>
            <person name="Spatafora J."/>
            <person name="Crous P."/>
            <person name="Grigoriev I."/>
        </authorList>
    </citation>
    <scope>NUCLEOTIDE SEQUENCE</scope>
    <source>
        <strain evidence="3">CBS 627.86</strain>
    </source>
</reference>
<gene>
    <name evidence="3" type="ORF">BDV96DRAFT_491837</name>
</gene>
<accession>A0A6A5Z9N4</accession>
<dbReference type="Pfam" id="PF00071">
    <property type="entry name" value="Ras"/>
    <property type="match status" value="1"/>
</dbReference>